<feature type="domain" description="DUF7705" evidence="1">
    <location>
        <begin position="11"/>
        <end position="217"/>
    </location>
</feature>
<dbReference type="Proteomes" id="UP001605036">
    <property type="component" value="Unassembled WGS sequence"/>
</dbReference>
<sequence length="233" mass="27260">MHNRYLNLQISKFKVIVTLNVIRGGWGPQGQFYLLDIGVCLKNNREQCNGDLSIDVTRFSEMIIYPNTSAWCRPNSLDLCPPYHLSNDGQKIYRNDMKNFPYDAYHLYCAPYNAEFAEKPFRECDRYSNPQRRNSSSFFLTLNGQSMAIRPRKNVWIGDSRMWELDAGRLSSRLFFYQDPGTPAAARKWSAIDVDTEIFISSYTETTEWTLSDFNVIPTWFSIRTWETKFDNS</sequence>
<dbReference type="AlphaFoldDB" id="A0ABD1YIA5"/>
<protein>
    <recommendedName>
        <fullName evidence="1">DUF7705 domain-containing protein</fullName>
    </recommendedName>
</protein>
<proteinExistence type="predicted"/>
<name>A0ABD1YIA5_9MARC</name>
<dbReference type="EMBL" id="JBHFFA010000004">
    <property type="protein sequence ID" value="KAL2630398.1"/>
    <property type="molecule type" value="Genomic_DNA"/>
</dbReference>
<keyword evidence="3" id="KW-1185">Reference proteome</keyword>
<dbReference type="InterPro" id="IPR056122">
    <property type="entry name" value="DUF7705"/>
</dbReference>
<evidence type="ECO:0000313" key="2">
    <source>
        <dbReference type="EMBL" id="KAL2630398.1"/>
    </source>
</evidence>
<dbReference type="PANTHER" id="PTHR33916:SF1">
    <property type="entry name" value="EXPANSIN-LIKE EG45 DOMAIN-CONTAINING PROTEIN"/>
    <property type="match status" value="1"/>
</dbReference>
<evidence type="ECO:0000259" key="1">
    <source>
        <dbReference type="Pfam" id="PF24804"/>
    </source>
</evidence>
<evidence type="ECO:0000313" key="3">
    <source>
        <dbReference type="Proteomes" id="UP001605036"/>
    </source>
</evidence>
<gene>
    <name evidence="2" type="ORF">R1flu_015084</name>
</gene>
<dbReference type="Pfam" id="PF24804">
    <property type="entry name" value="DUF7705"/>
    <property type="match status" value="1"/>
</dbReference>
<organism evidence="2 3">
    <name type="scientific">Riccia fluitans</name>
    <dbReference type="NCBI Taxonomy" id="41844"/>
    <lineage>
        <taxon>Eukaryota</taxon>
        <taxon>Viridiplantae</taxon>
        <taxon>Streptophyta</taxon>
        <taxon>Embryophyta</taxon>
        <taxon>Marchantiophyta</taxon>
        <taxon>Marchantiopsida</taxon>
        <taxon>Marchantiidae</taxon>
        <taxon>Marchantiales</taxon>
        <taxon>Ricciaceae</taxon>
        <taxon>Riccia</taxon>
    </lineage>
</organism>
<comment type="caution">
    <text evidence="2">The sequence shown here is derived from an EMBL/GenBank/DDBJ whole genome shotgun (WGS) entry which is preliminary data.</text>
</comment>
<dbReference type="PANTHER" id="PTHR33916">
    <property type="entry name" value="EXPANSIN-LIKE EG45 DOMAIN-CONTAINING PROTEIN"/>
    <property type="match status" value="1"/>
</dbReference>
<reference evidence="2 3" key="1">
    <citation type="submission" date="2024-09" db="EMBL/GenBank/DDBJ databases">
        <title>Chromosome-scale assembly of Riccia fluitans.</title>
        <authorList>
            <person name="Paukszto L."/>
            <person name="Sawicki J."/>
            <person name="Karawczyk K."/>
            <person name="Piernik-Szablinska J."/>
            <person name="Szczecinska M."/>
            <person name="Mazdziarz M."/>
        </authorList>
    </citation>
    <scope>NUCLEOTIDE SEQUENCE [LARGE SCALE GENOMIC DNA]</scope>
    <source>
        <strain evidence="2">Rf_01</strain>
        <tissue evidence="2">Aerial parts of the thallus</tissue>
    </source>
</reference>
<accession>A0ABD1YIA5</accession>